<sequence length="91" mass="9907">MAGPTSAILNKIIHTLHSSFSITHKCSSNSCETERKSYHQDSKTGSITPFPLQCIRALRRSTLPGKTDKDLNGRADSWAEEALSTVVVSSC</sequence>
<keyword evidence="2" id="KW-1185">Reference proteome</keyword>
<proteinExistence type="predicted"/>
<reference evidence="1 2" key="1">
    <citation type="journal article" date="2022" name="Nat. Ecol. Evol.">
        <title>A masculinizing supergene underlies an exaggerated male reproductive morph in a spider.</title>
        <authorList>
            <person name="Hendrickx F."/>
            <person name="De Corte Z."/>
            <person name="Sonet G."/>
            <person name="Van Belleghem S.M."/>
            <person name="Kostlbacher S."/>
            <person name="Vangestel C."/>
        </authorList>
    </citation>
    <scope>NUCLEOTIDE SEQUENCE [LARGE SCALE GENOMIC DNA]</scope>
    <source>
        <strain evidence="1">W744_W776</strain>
    </source>
</reference>
<evidence type="ECO:0000313" key="2">
    <source>
        <dbReference type="Proteomes" id="UP000827092"/>
    </source>
</evidence>
<dbReference type="AlphaFoldDB" id="A0AAV6V531"/>
<protein>
    <submittedName>
        <fullName evidence="1">Uncharacterized protein</fullName>
    </submittedName>
</protein>
<comment type="caution">
    <text evidence="1">The sequence shown here is derived from an EMBL/GenBank/DDBJ whole genome shotgun (WGS) entry which is preliminary data.</text>
</comment>
<accession>A0AAV6V531</accession>
<dbReference type="Proteomes" id="UP000827092">
    <property type="component" value="Unassembled WGS sequence"/>
</dbReference>
<dbReference type="EMBL" id="JAFNEN010000174">
    <property type="protein sequence ID" value="KAG8190803.1"/>
    <property type="molecule type" value="Genomic_DNA"/>
</dbReference>
<evidence type="ECO:0000313" key="1">
    <source>
        <dbReference type="EMBL" id="KAG8190803.1"/>
    </source>
</evidence>
<name>A0AAV6V531_9ARAC</name>
<organism evidence="1 2">
    <name type="scientific">Oedothorax gibbosus</name>
    <dbReference type="NCBI Taxonomy" id="931172"/>
    <lineage>
        <taxon>Eukaryota</taxon>
        <taxon>Metazoa</taxon>
        <taxon>Ecdysozoa</taxon>
        <taxon>Arthropoda</taxon>
        <taxon>Chelicerata</taxon>
        <taxon>Arachnida</taxon>
        <taxon>Araneae</taxon>
        <taxon>Araneomorphae</taxon>
        <taxon>Entelegynae</taxon>
        <taxon>Araneoidea</taxon>
        <taxon>Linyphiidae</taxon>
        <taxon>Erigoninae</taxon>
        <taxon>Oedothorax</taxon>
    </lineage>
</organism>
<gene>
    <name evidence="1" type="ORF">JTE90_005839</name>
</gene>